<keyword evidence="5" id="KW-0808">Transferase</keyword>
<keyword evidence="4" id="KW-0597">Phosphoprotein</keyword>
<dbReference type="InterPro" id="IPR032171">
    <property type="entry name" value="COR-A"/>
</dbReference>
<protein>
    <recommendedName>
        <fullName evidence="2">non-specific serine/threonine protein kinase</fullName>
        <ecNumber evidence="2">2.7.11.1</ecNumber>
    </recommendedName>
</protein>
<dbReference type="PROSITE" id="PS51424">
    <property type="entry name" value="ROC"/>
    <property type="match status" value="1"/>
</dbReference>
<feature type="domain" description="Roc" evidence="14">
    <location>
        <begin position="288"/>
        <end position="525"/>
    </location>
</feature>
<comment type="catalytic activity">
    <reaction evidence="12">
        <text>L-seryl-[protein] + ATP = O-phospho-L-seryl-[protein] + ADP + H(+)</text>
        <dbReference type="Rhea" id="RHEA:17989"/>
        <dbReference type="Rhea" id="RHEA-COMP:9863"/>
        <dbReference type="Rhea" id="RHEA-COMP:11604"/>
        <dbReference type="ChEBI" id="CHEBI:15378"/>
        <dbReference type="ChEBI" id="CHEBI:29999"/>
        <dbReference type="ChEBI" id="CHEBI:30616"/>
        <dbReference type="ChEBI" id="CHEBI:83421"/>
        <dbReference type="ChEBI" id="CHEBI:456216"/>
        <dbReference type="EC" id="2.7.11.1"/>
    </reaction>
</comment>
<evidence type="ECO:0000256" key="5">
    <source>
        <dbReference type="ARBA" id="ARBA00022679"/>
    </source>
</evidence>
<name>A0A8B6FMP9_MYTGA</name>
<dbReference type="GO" id="GO:0016301">
    <property type="term" value="F:kinase activity"/>
    <property type="evidence" value="ECO:0007669"/>
    <property type="project" value="UniProtKB-KW"/>
</dbReference>
<dbReference type="Pfam" id="PF08477">
    <property type="entry name" value="Roc"/>
    <property type="match status" value="1"/>
</dbReference>
<dbReference type="InterPro" id="IPR052385">
    <property type="entry name" value="Obscurin/Obscurin-like_Reg"/>
</dbReference>
<evidence type="ECO:0000256" key="7">
    <source>
        <dbReference type="ARBA" id="ARBA00022741"/>
    </source>
</evidence>
<keyword evidence="10" id="KW-1015">Disulfide bond</keyword>
<dbReference type="GO" id="GO:0005737">
    <property type="term" value="C:cytoplasm"/>
    <property type="evidence" value="ECO:0007669"/>
    <property type="project" value="UniProtKB-SubCell"/>
</dbReference>
<dbReference type="InterPro" id="IPR036179">
    <property type="entry name" value="Ig-like_dom_sf"/>
</dbReference>
<proteinExistence type="predicted"/>
<feature type="domain" description="Ig-like" evidence="13">
    <location>
        <begin position="91"/>
        <end position="164"/>
    </location>
</feature>
<dbReference type="GO" id="GO:0005524">
    <property type="term" value="F:ATP binding"/>
    <property type="evidence" value="ECO:0007669"/>
    <property type="project" value="UniProtKB-KW"/>
</dbReference>
<evidence type="ECO:0000256" key="8">
    <source>
        <dbReference type="ARBA" id="ARBA00022777"/>
    </source>
</evidence>
<dbReference type="SUPFAM" id="SSF52540">
    <property type="entry name" value="P-loop containing nucleoside triphosphate hydrolases"/>
    <property type="match status" value="1"/>
</dbReference>
<gene>
    <name evidence="15" type="ORF">MGAL_10B004727</name>
</gene>
<organism evidence="15 16">
    <name type="scientific">Mytilus galloprovincialis</name>
    <name type="common">Mediterranean mussel</name>
    <dbReference type="NCBI Taxonomy" id="29158"/>
    <lineage>
        <taxon>Eukaryota</taxon>
        <taxon>Metazoa</taxon>
        <taxon>Spiralia</taxon>
        <taxon>Lophotrochozoa</taxon>
        <taxon>Mollusca</taxon>
        <taxon>Bivalvia</taxon>
        <taxon>Autobranchia</taxon>
        <taxon>Pteriomorphia</taxon>
        <taxon>Mytilida</taxon>
        <taxon>Mytiloidea</taxon>
        <taxon>Mytilidae</taxon>
        <taxon>Mytilinae</taxon>
        <taxon>Mytilus</taxon>
    </lineage>
</organism>
<keyword evidence="3" id="KW-0963">Cytoplasm</keyword>
<dbReference type="InterPro" id="IPR020859">
    <property type="entry name" value="ROC"/>
</dbReference>
<dbReference type="InterPro" id="IPR013098">
    <property type="entry name" value="Ig_I-set"/>
</dbReference>
<evidence type="ECO:0000256" key="12">
    <source>
        <dbReference type="ARBA" id="ARBA00048679"/>
    </source>
</evidence>
<dbReference type="SUPFAM" id="SSF48726">
    <property type="entry name" value="Immunoglobulin"/>
    <property type="match status" value="3"/>
</dbReference>
<dbReference type="PROSITE" id="PS50835">
    <property type="entry name" value="IG_LIKE"/>
    <property type="match status" value="1"/>
</dbReference>
<evidence type="ECO:0000313" key="16">
    <source>
        <dbReference type="Proteomes" id="UP000596742"/>
    </source>
</evidence>
<sequence>YFIYTPLSNIELREGETVTLTYELSANRFPVSFLKDNLFIAETRSIKKRVAGRSKELKFKNVAPSDAGKYCLKIEGNTSMKSHLTELLIHPMFTSKINPQMCIEGHKLHLACEVYADNIEVKWYKEDTQLHECENILIHKERYQRMLTIDKTTLADSGNYYVKAGKVEMCIPVTVKDMLRRPLIDVTIMEGLDAKFELETEEENVPVQWFYNRKEIIESTERRQLSRVQERVHTLTILQTRLEDSGKYSIKIKAYDKFVELNVKEMPETIKSMSVYDREAFLKAANTGTTTRYNIRVMIVGKQSAGKTSLLRRLINEEIDDVKSTDGINIERRKCHIDIKTGEWHFSSSDKKLQDFSTDQREEFADCGFWDFAGQKEFYATHQTFLSSNAVYLLVVDISEDFKSKTYENMIEKEFDTIGEYIDFWLDNIHCYCTDDKKTPTQGNNKDRVLNPPVIIVGTGIDKVPSDDRENRKQNFLTHLSDTMSTQPNRRHFRKPHFLSNKFPSNNRQEYEELRKDILQKAKALSNWEENLPVRWVVLEKEMFRCKTETDTLHYESKAKTQACENRKVVRYTEAQCFADECSFPNVQQETSELDSFLKYEHEIGNIVFFKEVKEFIVLDPEWLVDVFRCFVPHEYNDDTVSMTEWDVLAKTGKLEDTLIETLLQKVPCLILRKNKNYLLELMEEFSIIVKPKNSASVNDIYMPCMIKPMPFHEILGKVDVETEYVKKSSWFCLVFNFLPPSYFNHILVSFIKNNPLFYDQNDRKLETLLQSKRTQNLKRLLTHTIRPKEFSVSKCRDSRCGACPYIHVGKGMDIPNGLSLFTNEDITC</sequence>
<evidence type="ECO:0000259" key="13">
    <source>
        <dbReference type="PROSITE" id="PS50835"/>
    </source>
</evidence>
<evidence type="ECO:0000259" key="14">
    <source>
        <dbReference type="PROSITE" id="PS51424"/>
    </source>
</evidence>
<dbReference type="Pfam" id="PF16095">
    <property type="entry name" value="COR-A"/>
    <property type="match status" value="1"/>
</dbReference>
<dbReference type="AlphaFoldDB" id="A0A8B6FMP9"/>
<evidence type="ECO:0000256" key="3">
    <source>
        <dbReference type="ARBA" id="ARBA00022490"/>
    </source>
</evidence>
<dbReference type="InterPro" id="IPR007110">
    <property type="entry name" value="Ig-like_dom"/>
</dbReference>
<dbReference type="PROSITE" id="PS51419">
    <property type="entry name" value="RAB"/>
    <property type="match status" value="1"/>
</dbReference>
<dbReference type="InterPro" id="IPR003599">
    <property type="entry name" value="Ig_sub"/>
</dbReference>
<dbReference type="Gene3D" id="2.60.40.10">
    <property type="entry name" value="Immunoglobulins"/>
    <property type="match status" value="3"/>
</dbReference>
<evidence type="ECO:0000256" key="9">
    <source>
        <dbReference type="ARBA" id="ARBA00022840"/>
    </source>
</evidence>
<dbReference type="EC" id="2.7.11.1" evidence="2"/>
<dbReference type="PANTHER" id="PTHR35971">
    <property type="entry name" value="SI:DKEY-31G6.6"/>
    <property type="match status" value="1"/>
</dbReference>
<feature type="non-terminal residue" evidence="15">
    <location>
        <position position="829"/>
    </location>
</feature>
<reference evidence="15" key="1">
    <citation type="submission" date="2018-11" db="EMBL/GenBank/DDBJ databases">
        <authorList>
            <person name="Alioto T."/>
            <person name="Alioto T."/>
        </authorList>
    </citation>
    <scope>NUCLEOTIDE SEQUENCE</scope>
</reference>
<dbReference type="SMART" id="SM00409">
    <property type="entry name" value="IG"/>
    <property type="match status" value="3"/>
</dbReference>
<keyword evidence="7" id="KW-0547">Nucleotide-binding</keyword>
<dbReference type="Gene3D" id="3.40.50.300">
    <property type="entry name" value="P-loop containing nucleotide triphosphate hydrolases"/>
    <property type="match status" value="1"/>
</dbReference>
<keyword evidence="8" id="KW-0418">Kinase</keyword>
<keyword evidence="9" id="KW-0067">ATP-binding</keyword>
<evidence type="ECO:0000256" key="2">
    <source>
        <dbReference type="ARBA" id="ARBA00012513"/>
    </source>
</evidence>
<dbReference type="InterPro" id="IPR013783">
    <property type="entry name" value="Ig-like_fold"/>
</dbReference>
<dbReference type="OrthoDB" id="6107607at2759"/>
<comment type="subcellular location">
    <subcellularLocation>
        <location evidence="1">Cytoplasm</location>
    </subcellularLocation>
</comment>
<accession>A0A8B6FMP9</accession>
<keyword evidence="16" id="KW-1185">Reference proteome</keyword>
<comment type="catalytic activity">
    <reaction evidence="11">
        <text>L-threonyl-[protein] + ATP = O-phospho-L-threonyl-[protein] + ADP + H(+)</text>
        <dbReference type="Rhea" id="RHEA:46608"/>
        <dbReference type="Rhea" id="RHEA-COMP:11060"/>
        <dbReference type="Rhea" id="RHEA-COMP:11605"/>
        <dbReference type="ChEBI" id="CHEBI:15378"/>
        <dbReference type="ChEBI" id="CHEBI:30013"/>
        <dbReference type="ChEBI" id="CHEBI:30616"/>
        <dbReference type="ChEBI" id="CHEBI:61977"/>
        <dbReference type="ChEBI" id="CHEBI:456216"/>
        <dbReference type="EC" id="2.7.11.1"/>
    </reaction>
</comment>
<evidence type="ECO:0000256" key="6">
    <source>
        <dbReference type="ARBA" id="ARBA00022737"/>
    </source>
</evidence>
<evidence type="ECO:0000256" key="4">
    <source>
        <dbReference type="ARBA" id="ARBA00022553"/>
    </source>
</evidence>
<dbReference type="Pfam" id="PF07679">
    <property type="entry name" value="I-set"/>
    <property type="match status" value="3"/>
</dbReference>
<evidence type="ECO:0000256" key="11">
    <source>
        <dbReference type="ARBA" id="ARBA00047899"/>
    </source>
</evidence>
<dbReference type="Proteomes" id="UP000596742">
    <property type="component" value="Unassembled WGS sequence"/>
</dbReference>
<evidence type="ECO:0000313" key="15">
    <source>
        <dbReference type="EMBL" id="VDI52485.1"/>
    </source>
</evidence>
<dbReference type="PANTHER" id="PTHR35971:SF5">
    <property type="entry name" value="OBSCURIN LIKE CYTOSKELETAL ADAPTOR 1"/>
    <property type="match status" value="1"/>
</dbReference>
<evidence type="ECO:0000256" key="10">
    <source>
        <dbReference type="ARBA" id="ARBA00023157"/>
    </source>
</evidence>
<dbReference type="EMBL" id="UYJE01007176">
    <property type="protein sequence ID" value="VDI52485.1"/>
    <property type="molecule type" value="Genomic_DNA"/>
</dbReference>
<keyword evidence="6" id="KW-0677">Repeat</keyword>
<evidence type="ECO:0000256" key="1">
    <source>
        <dbReference type="ARBA" id="ARBA00004496"/>
    </source>
</evidence>
<dbReference type="InterPro" id="IPR027417">
    <property type="entry name" value="P-loop_NTPase"/>
</dbReference>
<comment type="caution">
    <text evidence="15">The sequence shown here is derived from an EMBL/GenBank/DDBJ whole genome shotgun (WGS) entry which is preliminary data.</text>
</comment>